<accession>A0A4V1IQT3</accession>
<protein>
    <submittedName>
        <fullName evidence="1">Uncharacterized protein</fullName>
    </submittedName>
</protein>
<dbReference type="Proteomes" id="UP000269721">
    <property type="component" value="Unassembled WGS sequence"/>
</dbReference>
<keyword evidence="2" id="KW-1185">Reference proteome</keyword>
<dbReference type="AlphaFoldDB" id="A0A4V1IQT3"/>
<dbReference type="EMBL" id="KZ997260">
    <property type="protein sequence ID" value="RKO87657.1"/>
    <property type="molecule type" value="Genomic_DNA"/>
</dbReference>
<gene>
    <name evidence="1" type="ORF">BDK51DRAFT_38816</name>
</gene>
<evidence type="ECO:0000313" key="2">
    <source>
        <dbReference type="Proteomes" id="UP000269721"/>
    </source>
</evidence>
<name>A0A4V1IQT3_9FUNG</name>
<proteinExistence type="predicted"/>
<sequence length="372" mass="40369">MTTVGPHSFLLTTLKQHLLDNDAISDSHLSLNCTLFCCETHSNRVMSLHQIGDGQTSVQGVSFAQNVIHTYAQRAIIARRHGRLCTDFYHPLPIFPIVNSTFNNGTATDATDTTTTADSTTATFFNTITLFTTLVDTSTTTTIAITTKATRTTSAAHTTTAPTIKDVHITTIKSSANATPSNVAYTAAHSMKVSVRPRQPPIDKILRDPVVTRLLYGQKGVAVQVTSGDFSLPIASALTTFSVHPAGVYFSWRFATSAVHTTTAPTIKDVHITTIDETGAIRRERMTVYSWSGSALNDCSLESLQPLHTPMLLRTARWLGVATTNLLFFPTNNQHRPYALRIAPATISLPPGLPSPAATIIADAPQLRRKQD</sequence>
<evidence type="ECO:0000313" key="1">
    <source>
        <dbReference type="EMBL" id="RKO87657.1"/>
    </source>
</evidence>
<reference evidence="2" key="1">
    <citation type="journal article" date="2018" name="Nat. Microbiol.">
        <title>Leveraging single-cell genomics to expand the fungal tree of life.</title>
        <authorList>
            <person name="Ahrendt S.R."/>
            <person name="Quandt C.A."/>
            <person name="Ciobanu D."/>
            <person name="Clum A."/>
            <person name="Salamov A."/>
            <person name="Andreopoulos B."/>
            <person name="Cheng J.F."/>
            <person name="Woyke T."/>
            <person name="Pelin A."/>
            <person name="Henrissat B."/>
            <person name="Reynolds N.K."/>
            <person name="Benny G.L."/>
            <person name="Smith M.E."/>
            <person name="James T.Y."/>
            <person name="Grigoriev I.V."/>
        </authorList>
    </citation>
    <scope>NUCLEOTIDE SEQUENCE [LARGE SCALE GENOMIC DNA]</scope>
</reference>
<organism evidence="1 2">
    <name type="scientific">Blyttiomyces helicus</name>
    <dbReference type="NCBI Taxonomy" id="388810"/>
    <lineage>
        <taxon>Eukaryota</taxon>
        <taxon>Fungi</taxon>
        <taxon>Fungi incertae sedis</taxon>
        <taxon>Chytridiomycota</taxon>
        <taxon>Chytridiomycota incertae sedis</taxon>
        <taxon>Chytridiomycetes</taxon>
        <taxon>Chytridiomycetes incertae sedis</taxon>
        <taxon>Blyttiomyces</taxon>
    </lineage>
</organism>